<dbReference type="InterPro" id="IPR053154">
    <property type="entry name" value="c-di-AMP_regulator"/>
</dbReference>
<dbReference type="PANTHER" id="PTHR37804:SF1">
    <property type="entry name" value="CDAA REGULATORY PROTEIN CDAR"/>
    <property type="match status" value="1"/>
</dbReference>
<gene>
    <name evidence="1" type="ORF">V8G56_15600</name>
</gene>
<dbReference type="InterPro" id="IPR012505">
    <property type="entry name" value="YbbR"/>
</dbReference>
<protein>
    <submittedName>
        <fullName evidence="1">YbbR-like domain-containing protein</fullName>
    </submittedName>
</protein>
<accession>A0ABW7MUD6</accession>
<reference evidence="1 2" key="1">
    <citation type="submission" date="2024-02" db="EMBL/GenBank/DDBJ databases">
        <title>A Gaetbulibacter species isolated from tidal flats and genomic insights of their niches.</title>
        <authorList>
            <person name="Ye Y."/>
        </authorList>
    </citation>
    <scope>NUCLEOTIDE SEQUENCE [LARGE SCALE GENOMIC DNA]</scope>
    <source>
        <strain evidence="1 2">KEM-8</strain>
    </source>
</reference>
<dbReference type="EMBL" id="JBAWKC010000006">
    <property type="protein sequence ID" value="MFH6770175.1"/>
    <property type="molecule type" value="Genomic_DNA"/>
</dbReference>
<dbReference type="PANTHER" id="PTHR37804">
    <property type="entry name" value="CDAA REGULATORY PROTEIN CDAR"/>
    <property type="match status" value="1"/>
</dbReference>
<dbReference type="Proteomes" id="UP001610104">
    <property type="component" value="Unassembled WGS sequence"/>
</dbReference>
<keyword evidence="2" id="KW-1185">Reference proteome</keyword>
<comment type="caution">
    <text evidence="1">The sequence shown here is derived from an EMBL/GenBank/DDBJ whole genome shotgun (WGS) entry which is preliminary data.</text>
</comment>
<dbReference type="Gene3D" id="2.170.120.30">
    <property type="match status" value="1"/>
</dbReference>
<organism evidence="1 2">
    <name type="scientific">Gaetbulibacter aquiaggeris</name>
    <dbReference type="NCBI Taxonomy" id="1735373"/>
    <lineage>
        <taxon>Bacteria</taxon>
        <taxon>Pseudomonadati</taxon>
        <taxon>Bacteroidota</taxon>
        <taxon>Flavobacteriia</taxon>
        <taxon>Flavobacteriales</taxon>
        <taxon>Flavobacteriaceae</taxon>
        <taxon>Gaetbulibacter</taxon>
    </lineage>
</organism>
<proteinExistence type="predicted"/>
<dbReference type="Gene3D" id="2.170.120.40">
    <property type="entry name" value="YbbR-like domain"/>
    <property type="match status" value="1"/>
</dbReference>
<evidence type="ECO:0000313" key="2">
    <source>
        <dbReference type="Proteomes" id="UP001610104"/>
    </source>
</evidence>
<sequence>MIKKLRSNIITGIKNRKINVFFLFLLLSFLILIFSKLSKEYTNTRVFNIHKTNVPKEYVILNDSNNKLNIVFKTHGFNWLKYYFSKPEITVDFKGDVTKVDSLFVFNKSRVFLNSELEFGSQVELLNVSPDNLYFRYDVNLIKKVPVVVNANINYMAGYDSFNSYKISPDSIQVVGPNLLVENIKSIQTEKMVLENIKSDIDKTIKLKLPKNNKDLIFSSDEVNLTAEVEKFTEGSLKIPIILINVPEGLKIKYFPKSINVIYYTSLNKFNEISVKDFKVVCDYSKVSNNQTFLLPELDKITQNVKSAKINQQHIDFIITE</sequence>
<name>A0ABW7MUD6_9FLAO</name>
<evidence type="ECO:0000313" key="1">
    <source>
        <dbReference type="EMBL" id="MFH6770175.1"/>
    </source>
</evidence>
<dbReference type="Pfam" id="PF07949">
    <property type="entry name" value="YbbR"/>
    <property type="match status" value="1"/>
</dbReference>
<dbReference type="RefSeq" id="WP_395439393.1">
    <property type="nucleotide sequence ID" value="NZ_JBAWKC010000006.1"/>
</dbReference>